<reference evidence="1" key="1">
    <citation type="submission" date="2022-06" db="EMBL/GenBank/DDBJ databases">
        <title>Phylogenomic reconstructions and comparative analyses of Kickxellomycotina fungi.</title>
        <authorList>
            <person name="Reynolds N.K."/>
            <person name="Stajich J.E."/>
            <person name="Barry K."/>
            <person name="Grigoriev I.V."/>
            <person name="Crous P."/>
            <person name="Smith M.E."/>
        </authorList>
    </citation>
    <scope>NUCLEOTIDE SEQUENCE</scope>
    <source>
        <strain evidence="1">RSA 2271</strain>
    </source>
</reference>
<gene>
    <name evidence="1" type="primary">PPT1_1</name>
    <name evidence="1" type="ORF">EV182_003152</name>
</gene>
<feature type="non-terminal residue" evidence="1">
    <location>
        <position position="238"/>
    </location>
</feature>
<dbReference type="Proteomes" id="UP001145114">
    <property type="component" value="Unassembled WGS sequence"/>
</dbReference>
<protein>
    <submittedName>
        <fullName evidence="1">Palmitoyl-protein thioesterase 1</fullName>
        <ecNumber evidence="1">3.1.3.16</ecNumber>
    </submittedName>
</protein>
<organism evidence="1 2">
    <name type="scientific">Spiromyces aspiralis</name>
    <dbReference type="NCBI Taxonomy" id="68401"/>
    <lineage>
        <taxon>Eukaryota</taxon>
        <taxon>Fungi</taxon>
        <taxon>Fungi incertae sedis</taxon>
        <taxon>Zoopagomycota</taxon>
        <taxon>Kickxellomycotina</taxon>
        <taxon>Kickxellomycetes</taxon>
        <taxon>Kickxellales</taxon>
        <taxon>Kickxellaceae</taxon>
        <taxon>Spiromyces</taxon>
    </lineage>
</organism>
<dbReference type="EMBL" id="JAMZIH010000776">
    <property type="protein sequence ID" value="KAJ1678887.1"/>
    <property type="molecule type" value="Genomic_DNA"/>
</dbReference>
<evidence type="ECO:0000313" key="2">
    <source>
        <dbReference type="Proteomes" id="UP001145114"/>
    </source>
</evidence>
<keyword evidence="1" id="KW-0378">Hydrolase</keyword>
<sequence>MNNGSLQEVTSDNILKAEVIKAQANKLFGAKKYTEAMEEYTKAIELNPSIPSYYTNRALCHIRLESYGGAILDADKALELDPNLAKAYYRRASAHMALGKFQEAKKDYTEVVRLEPNDKLAKLRLSSCIKLAKQMAFAKALESLTVKQLEADQIDFDNYRIPDDYAGPRMPKRRVASKDGKGEVEEEYIDEGFAQAATEWLRDQKTLPLRYVLWITVQVQRYLRPLPPVIDVSIPNDS</sequence>
<accession>A0ACC1HRL9</accession>
<evidence type="ECO:0000313" key="1">
    <source>
        <dbReference type="EMBL" id="KAJ1678887.1"/>
    </source>
</evidence>
<name>A0ACC1HRL9_9FUNG</name>
<comment type="caution">
    <text evidence="1">The sequence shown here is derived from an EMBL/GenBank/DDBJ whole genome shotgun (WGS) entry which is preliminary data.</text>
</comment>
<keyword evidence="2" id="KW-1185">Reference proteome</keyword>
<dbReference type="EC" id="3.1.3.16" evidence="1"/>
<proteinExistence type="predicted"/>